<dbReference type="Proteomes" id="UP000052023">
    <property type="component" value="Unassembled WGS sequence"/>
</dbReference>
<evidence type="ECO:0000313" key="2">
    <source>
        <dbReference type="Proteomes" id="UP000052023"/>
    </source>
</evidence>
<evidence type="ECO:0000313" key="1">
    <source>
        <dbReference type="EMBL" id="KRR26610.1"/>
    </source>
</evidence>
<comment type="caution">
    <text evidence="1">The sequence shown here is derived from an EMBL/GenBank/DDBJ whole genome shotgun (WGS) entry which is preliminary data.</text>
</comment>
<reference evidence="1 2" key="1">
    <citation type="submission" date="2014-03" db="EMBL/GenBank/DDBJ databases">
        <title>Bradyrhizobium valentinum sp. nov., isolated from effective nodules of Lupinus mariae-josephae, a lupine endemic of basic-lime soils in Eastern Spain.</title>
        <authorList>
            <person name="Duran D."/>
            <person name="Rey L."/>
            <person name="Navarro A."/>
            <person name="Busquets A."/>
            <person name="Imperial J."/>
            <person name="Ruiz-Argueso T."/>
        </authorList>
    </citation>
    <scope>NUCLEOTIDE SEQUENCE [LARGE SCALE GENOMIC DNA]</scope>
    <source>
        <strain evidence="1 2">Ro19</strain>
    </source>
</reference>
<proteinExistence type="predicted"/>
<dbReference type="EMBL" id="LLYA01000124">
    <property type="protein sequence ID" value="KRR26610.1"/>
    <property type="molecule type" value="Genomic_DNA"/>
</dbReference>
<sequence>MPGFLAAVPFGKPGWREYSRFAALPQDGLEEPPRAILRFEACGIGVNLSLDRAHKPCEIRKTRPPHKKGGTCLSSDLHCSQFLYWQ</sequence>
<name>A0A0R3N2P3_9BRAD</name>
<organism evidence="1 2">
    <name type="scientific">Bradyrhizobium retamae</name>
    <dbReference type="NCBI Taxonomy" id="1300035"/>
    <lineage>
        <taxon>Bacteria</taxon>
        <taxon>Pseudomonadati</taxon>
        <taxon>Pseudomonadota</taxon>
        <taxon>Alphaproteobacteria</taxon>
        <taxon>Hyphomicrobiales</taxon>
        <taxon>Nitrobacteraceae</taxon>
        <taxon>Bradyrhizobium</taxon>
    </lineage>
</organism>
<keyword evidence="2" id="KW-1185">Reference proteome</keyword>
<gene>
    <name evidence="1" type="ORF">CQ13_22705</name>
</gene>
<accession>A0A0R3N2P3</accession>
<protein>
    <submittedName>
        <fullName evidence="1">Uncharacterized protein</fullName>
    </submittedName>
</protein>
<dbReference type="AlphaFoldDB" id="A0A0R3N2P3"/>